<dbReference type="Gramene" id="Zm00001eb201670_T001">
    <property type="protein sequence ID" value="Zm00001eb201670_P001"/>
    <property type="gene ID" value="Zm00001eb201670"/>
</dbReference>
<dbReference type="InParanoid" id="A0A804P1E2"/>
<keyword evidence="1" id="KW-0732">Signal</keyword>
<evidence type="ECO:0000313" key="2">
    <source>
        <dbReference type="EnsemblPlants" id="Zm00001eb201670_P001"/>
    </source>
</evidence>
<dbReference type="AlphaFoldDB" id="A0A804P1E2"/>
<name>A0A804P1E2_MAIZE</name>
<reference evidence="2" key="2">
    <citation type="submission" date="2019-07" db="EMBL/GenBank/DDBJ databases">
        <authorList>
            <person name="Seetharam A."/>
            <person name="Woodhouse M."/>
            <person name="Cannon E."/>
        </authorList>
    </citation>
    <scope>NUCLEOTIDE SEQUENCE [LARGE SCALE GENOMIC DNA]</scope>
    <source>
        <strain evidence="2">cv. B73</strain>
    </source>
</reference>
<organism evidence="2 3">
    <name type="scientific">Zea mays</name>
    <name type="common">Maize</name>
    <dbReference type="NCBI Taxonomy" id="4577"/>
    <lineage>
        <taxon>Eukaryota</taxon>
        <taxon>Viridiplantae</taxon>
        <taxon>Streptophyta</taxon>
        <taxon>Embryophyta</taxon>
        <taxon>Tracheophyta</taxon>
        <taxon>Spermatophyta</taxon>
        <taxon>Magnoliopsida</taxon>
        <taxon>Liliopsida</taxon>
        <taxon>Poales</taxon>
        <taxon>Poaceae</taxon>
        <taxon>PACMAD clade</taxon>
        <taxon>Panicoideae</taxon>
        <taxon>Andropogonodae</taxon>
        <taxon>Andropogoneae</taxon>
        <taxon>Tripsacinae</taxon>
        <taxon>Zea</taxon>
    </lineage>
</organism>
<evidence type="ECO:0000313" key="3">
    <source>
        <dbReference type="Proteomes" id="UP000007305"/>
    </source>
</evidence>
<reference evidence="2" key="3">
    <citation type="submission" date="2021-05" db="UniProtKB">
        <authorList>
            <consortium name="EnsemblPlants"/>
        </authorList>
    </citation>
    <scope>IDENTIFICATION</scope>
    <source>
        <strain evidence="2">cv. B73</strain>
    </source>
</reference>
<accession>A0A804P1E2</accession>
<protein>
    <submittedName>
        <fullName evidence="2">Uncharacterized protein</fullName>
    </submittedName>
</protein>
<dbReference type="EnsemblPlants" id="Zm00001eb201670_T001">
    <property type="protein sequence ID" value="Zm00001eb201670_P001"/>
    <property type="gene ID" value="Zm00001eb201670"/>
</dbReference>
<reference evidence="3" key="1">
    <citation type="journal article" date="2009" name="Science">
        <title>The B73 maize genome: complexity, diversity, and dynamics.</title>
        <authorList>
            <person name="Schnable P.S."/>
            <person name="Ware D."/>
            <person name="Fulton R.S."/>
            <person name="Stein J.C."/>
            <person name="Wei F."/>
            <person name="Pasternak S."/>
            <person name="Liang C."/>
            <person name="Zhang J."/>
            <person name="Fulton L."/>
            <person name="Graves T.A."/>
            <person name="Minx P."/>
            <person name="Reily A.D."/>
            <person name="Courtney L."/>
            <person name="Kruchowski S.S."/>
            <person name="Tomlinson C."/>
            <person name="Strong C."/>
            <person name="Delehaunty K."/>
            <person name="Fronick C."/>
            <person name="Courtney B."/>
            <person name="Rock S.M."/>
            <person name="Belter E."/>
            <person name="Du F."/>
            <person name="Kim K."/>
            <person name="Abbott R.M."/>
            <person name="Cotton M."/>
            <person name="Levy A."/>
            <person name="Marchetto P."/>
            <person name="Ochoa K."/>
            <person name="Jackson S.M."/>
            <person name="Gillam B."/>
            <person name="Chen W."/>
            <person name="Yan L."/>
            <person name="Higginbotham J."/>
            <person name="Cardenas M."/>
            <person name="Waligorski J."/>
            <person name="Applebaum E."/>
            <person name="Phelps L."/>
            <person name="Falcone J."/>
            <person name="Kanchi K."/>
            <person name="Thane T."/>
            <person name="Scimone A."/>
            <person name="Thane N."/>
            <person name="Henke J."/>
            <person name="Wang T."/>
            <person name="Ruppert J."/>
            <person name="Shah N."/>
            <person name="Rotter K."/>
            <person name="Hodges J."/>
            <person name="Ingenthron E."/>
            <person name="Cordes M."/>
            <person name="Kohlberg S."/>
            <person name="Sgro J."/>
            <person name="Delgado B."/>
            <person name="Mead K."/>
            <person name="Chinwalla A."/>
            <person name="Leonard S."/>
            <person name="Crouse K."/>
            <person name="Collura K."/>
            <person name="Kudrna D."/>
            <person name="Currie J."/>
            <person name="He R."/>
            <person name="Angelova A."/>
            <person name="Rajasekar S."/>
            <person name="Mueller T."/>
            <person name="Lomeli R."/>
            <person name="Scara G."/>
            <person name="Ko A."/>
            <person name="Delaney K."/>
            <person name="Wissotski M."/>
            <person name="Lopez G."/>
            <person name="Campos D."/>
            <person name="Braidotti M."/>
            <person name="Ashley E."/>
            <person name="Golser W."/>
            <person name="Kim H."/>
            <person name="Lee S."/>
            <person name="Lin J."/>
            <person name="Dujmic Z."/>
            <person name="Kim W."/>
            <person name="Talag J."/>
            <person name="Zuccolo A."/>
            <person name="Fan C."/>
            <person name="Sebastian A."/>
            <person name="Kramer M."/>
            <person name="Spiegel L."/>
            <person name="Nascimento L."/>
            <person name="Zutavern T."/>
            <person name="Miller B."/>
            <person name="Ambroise C."/>
            <person name="Muller S."/>
            <person name="Spooner W."/>
            <person name="Narechania A."/>
            <person name="Ren L."/>
            <person name="Wei S."/>
            <person name="Kumari S."/>
            <person name="Faga B."/>
            <person name="Levy M.J."/>
            <person name="McMahan L."/>
            <person name="Van Buren P."/>
            <person name="Vaughn M.W."/>
            <person name="Ying K."/>
            <person name="Yeh C.-T."/>
            <person name="Emrich S.J."/>
            <person name="Jia Y."/>
            <person name="Kalyanaraman A."/>
            <person name="Hsia A.-P."/>
            <person name="Barbazuk W.B."/>
            <person name="Baucom R.S."/>
            <person name="Brutnell T.P."/>
            <person name="Carpita N.C."/>
            <person name="Chaparro C."/>
            <person name="Chia J.-M."/>
            <person name="Deragon J.-M."/>
            <person name="Estill J.C."/>
            <person name="Fu Y."/>
            <person name="Jeddeloh J.A."/>
            <person name="Han Y."/>
            <person name="Lee H."/>
            <person name="Li P."/>
            <person name="Lisch D.R."/>
            <person name="Liu S."/>
            <person name="Liu Z."/>
            <person name="Nagel D.H."/>
            <person name="McCann M.C."/>
            <person name="SanMiguel P."/>
            <person name="Myers A.M."/>
            <person name="Nettleton D."/>
            <person name="Nguyen J."/>
            <person name="Penning B.W."/>
            <person name="Ponnala L."/>
            <person name="Schneider K.L."/>
            <person name="Schwartz D.C."/>
            <person name="Sharma A."/>
            <person name="Soderlund C."/>
            <person name="Springer N.M."/>
            <person name="Sun Q."/>
            <person name="Wang H."/>
            <person name="Waterman M."/>
            <person name="Westerman R."/>
            <person name="Wolfgruber T.K."/>
            <person name="Yang L."/>
            <person name="Yu Y."/>
            <person name="Zhang L."/>
            <person name="Zhou S."/>
            <person name="Zhu Q."/>
            <person name="Bennetzen J.L."/>
            <person name="Dawe R.K."/>
            <person name="Jiang J."/>
            <person name="Jiang N."/>
            <person name="Presting G.G."/>
            <person name="Wessler S.R."/>
            <person name="Aluru S."/>
            <person name="Martienssen R.A."/>
            <person name="Clifton S.W."/>
            <person name="McCombie W.R."/>
            <person name="Wing R.A."/>
            <person name="Wilson R.K."/>
        </authorList>
    </citation>
    <scope>NUCLEOTIDE SEQUENCE [LARGE SCALE GENOMIC DNA]</scope>
    <source>
        <strain evidence="3">cv. B73</strain>
    </source>
</reference>
<keyword evidence="3" id="KW-1185">Reference proteome</keyword>
<feature type="chain" id="PRO_5032506132" evidence="1">
    <location>
        <begin position="38"/>
        <end position="147"/>
    </location>
</feature>
<feature type="signal peptide" evidence="1">
    <location>
        <begin position="1"/>
        <end position="37"/>
    </location>
</feature>
<evidence type="ECO:0000256" key="1">
    <source>
        <dbReference type="SAM" id="SignalP"/>
    </source>
</evidence>
<proteinExistence type="predicted"/>
<sequence>MAVMTSSAGPSTTTHFIAAIPLVLLLISAASPSRCQAWNHHTSCHVFSSRMYYQEIMSICLTSDYILLACTLVGSPCPGATQPQPSLLGTAPAVARRGPSLRVRCYNLYSEEECSNRYCHSVCVVRDRKYRQGAYCAETRWECCCPH</sequence>
<dbReference type="Proteomes" id="UP000007305">
    <property type="component" value="Chromosome 4"/>
</dbReference>